<name>A0AAD8Q9Q7_9PEZI</name>
<dbReference type="AlphaFoldDB" id="A0AAD8Q9Q7"/>
<dbReference type="GeneID" id="85436875"/>
<feature type="region of interest" description="Disordered" evidence="1">
    <location>
        <begin position="262"/>
        <end position="285"/>
    </location>
</feature>
<evidence type="ECO:0000313" key="3">
    <source>
        <dbReference type="Proteomes" id="UP001230504"/>
    </source>
</evidence>
<proteinExistence type="predicted"/>
<evidence type="ECO:0000313" key="2">
    <source>
        <dbReference type="EMBL" id="KAK1597582.1"/>
    </source>
</evidence>
<evidence type="ECO:0000256" key="1">
    <source>
        <dbReference type="SAM" id="MobiDB-lite"/>
    </source>
</evidence>
<gene>
    <name evidence="2" type="ORF">LY79DRAFT_349167</name>
</gene>
<keyword evidence="3" id="KW-1185">Reference proteome</keyword>
<protein>
    <submittedName>
        <fullName evidence="2">Uncharacterized protein</fullName>
    </submittedName>
</protein>
<dbReference type="RefSeq" id="XP_060418354.1">
    <property type="nucleotide sequence ID" value="XM_060552635.1"/>
</dbReference>
<organism evidence="2 3">
    <name type="scientific">Colletotrichum navitas</name>
    <dbReference type="NCBI Taxonomy" id="681940"/>
    <lineage>
        <taxon>Eukaryota</taxon>
        <taxon>Fungi</taxon>
        <taxon>Dikarya</taxon>
        <taxon>Ascomycota</taxon>
        <taxon>Pezizomycotina</taxon>
        <taxon>Sordariomycetes</taxon>
        <taxon>Hypocreomycetidae</taxon>
        <taxon>Glomerellales</taxon>
        <taxon>Glomerellaceae</taxon>
        <taxon>Colletotrichum</taxon>
        <taxon>Colletotrichum graminicola species complex</taxon>
    </lineage>
</organism>
<dbReference type="EMBL" id="JAHLJV010000007">
    <property type="protein sequence ID" value="KAK1597582.1"/>
    <property type="molecule type" value="Genomic_DNA"/>
</dbReference>
<reference evidence="2" key="1">
    <citation type="submission" date="2021-06" db="EMBL/GenBank/DDBJ databases">
        <title>Comparative genomics, transcriptomics and evolutionary studies reveal genomic signatures of adaptation to plant cell wall in hemibiotrophic fungi.</title>
        <authorList>
            <consortium name="DOE Joint Genome Institute"/>
            <person name="Baroncelli R."/>
            <person name="Diaz J.F."/>
            <person name="Benocci T."/>
            <person name="Peng M."/>
            <person name="Battaglia E."/>
            <person name="Haridas S."/>
            <person name="Andreopoulos W."/>
            <person name="Labutti K."/>
            <person name="Pangilinan J."/>
            <person name="Floch G.L."/>
            <person name="Makela M.R."/>
            <person name="Henrissat B."/>
            <person name="Grigoriev I.V."/>
            <person name="Crouch J.A."/>
            <person name="De Vries R.P."/>
            <person name="Sukno S.A."/>
            <person name="Thon M.R."/>
        </authorList>
    </citation>
    <scope>NUCLEOTIDE SEQUENCE</scope>
    <source>
        <strain evidence="2">CBS 125086</strain>
    </source>
</reference>
<sequence length="285" mass="30584">MFSRKLNLQILSQLSFVATRQIEEPIIDRKATVTMADAMIILETHIYSNTPNGLPPWVRSFHLRLSATGKKADILKLVRDSMVRLGRPDPVAEEQITLYWTRHGRVVSIPGTNSSTAAITLPIYQPSQLFSFNVGYPMVYPQHPQTAMVSGYPLALTYSGGANYLHSYGPNPVTMPPTMVPAQQTWMVGHVNVPFFAADRVGGIGGQPIVSDVVREARLDTLAEEGLDGMLEWATGPTGLKLILIVDVDGRGVISGHIGSPAAPVAPGSPSPASSAPAASHNPGD</sequence>
<comment type="caution">
    <text evidence="2">The sequence shown here is derived from an EMBL/GenBank/DDBJ whole genome shotgun (WGS) entry which is preliminary data.</text>
</comment>
<accession>A0AAD8Q9Q7</accession>
<dbReference type="Proteomes" id="UP001230504">
    <property type="component" value="Unassembled WGS sequence"/>
</dbReference>